<dbReference type="RefSeq" id="WP_100877842.1">
    <property type="nucleotide sequence ID" value="NZ_JBICSI010000002.1"/>
</dbReference>
<evidence type="ECO:0000256" key="2">
    <source>
        <dbReference type="ARBA" id="ARBA00023125"/>
    </source>
</evidence>
<dbReference type="PANTHER" id="PTHR39515">
    <property type="entry name" value="CONSERVED PROTEIN"/>
    <property type="match status" value="1"/>
</dbReference>
<dbReference type="PANTHER" id="PTHR39515:SF2">
    <property type="entry name" value="HTH-TYPE TRANSCRIPTIONAL REGULATOR RV0880"/>
    <property type="match status" value="1"/>
</dbReference>
<evidence type="ECO:0000256" key="3">
    <source>
        <dbReference type="ARBA" id="ARBA00023163"/>
    </source>
</evidence>
<dbReference type="EMBL" id="PHUJ01000003">
    <property type="protein sequence ID" value="PKB29441.1"/>
    <property type="molecule type" value="Genomic_DNA"/>
</dbReference>
<gene>
    <name evidence="5" type="ORF">ATL51_1071</name>
</gene>
<dbReference type="InterPro" id="IPR023187">
    <property type="entry name" value="Tscrpt_reg_MarR-type_CS"/>
</dbReference>
<dbReference type="InterPro" id="IPR052526">
    <property type="entry name" value="HTH-type_Bedaq_tolerance"/>
</dbReference>
<dbReference type="PROSITE" id="PS01117">
    <property type="entry name" value="HTH_MARR_1"/>
    <property type="match status" value="1"/>
</dbReference>
<keyword evidence="2 5" id="KW-0238">DNA-binding</keyword>
<accession>A0AA44ULP9</accession>
<dbReference type="InterPro" id="IPR036388">
    <property type="entry name" value="WH-like_DNA-bd_sf"/>
</dbReference>
<dbReference type="AlphaFoldDB" id="A0AA44ULP9"/>
<protein>
    <submittedName>
        <fullName evidence="5">DNA-binding MarR family transcriptional regulator</fullName>
    </submittedName>
</protein>
<evidence type="ECO:0000256" key="1">
    <source>
        <dbReference type="ARBA" id="ARBA00023015"/>
    </source>
</evidence>
<dbReference type="GO" id="GO:0003677">
    <property type="term" value="F:DNA binding"/>
    <property type="evidence" value="ECO:0007669"/>
    <property type="project" value="UniProtKB-KW"/>
</dbReference>
<dbReference type="SMART" id="SM00347">
    <property type="entry name" value="HTH_MARR"/>
    <property type="match status" value="1"/>
</dbReference>
<reference evidence="5 6" key="1">
    <citation type="submission" date="2017-11" db="EMBL/GenBank/DDBJ databases">
        <title>Sequencing the genomes of 1000 actinobacteria strains.</title>
        <authorList>
            <person name="Klenk H.-P."/>
        </authorList>
    </citation>
    <scope>NUCLEOTIDE SEQUENCE [LARGE SCALE GENOMIC DNA]</scope>
    <source>
        <strain evidence="5 6">DSM 44104</strain>
    </source>
</reference>
<comment type="caution">
    <text evidence="5">The sequence shown here is derived from an EMBL/GenBank/DDBJ whole genome shotgun (WGS) entry which is preliminary data.</text>
</comment>
<name>A0AA44ULP9_PSEA5</name>
<organism evidence="5 6">
    <name type="scientific">Pseudonocardia alni</name>
    <name type="common">Amycolata alni</name>
    <dbReference type="NCBI Taxonomy" id="33907"/>
    <lineage>
        <taxon>Bacteria</taxon>
        <taxon>Bacillati</taxon>
        <taxon>Actinomycetota</taxon>
        <taxon>Actinomycetes</taxon>
        <taxon>Pseudonocardiales</taxon>
        <taxon>Pseudonocardiaceae</taxon>
        <taxon>Pseudonocardia</taxon>
    </lineage>
</organism>
<sequence>MSGLDPDELARLRTDLARIARGLDRATRGSDLTRSAVSVLGTVAVRGPIGMGELATVEGVNPTMLSRLAGKLEVAGLLVRDTDPDDGRAVRVAVTEAGAAEYRRRREERTRLLAAHVDALTPDHAARLRAALPALDALAGALRDAR</sequence>
<evidence type="ECO:0000259" key="4">
    <source>
        <dbReference type="PROSITE" id="PS50995"/>
    </source>
</evidence>
<feature type="domain" description="HTH marR-type" evidence="4">
    <location>
        <begin position="9"/>
        <end position="137"/>
    </location>
</feature>
<dbReference type="PROSITE" id="PS50995">
    <property type="entry name" value="HTH_MARR_2"/>
    <property type="match status" value="1"/>
</dbReference>
<evidence type="ECO:0000313" key="6">
    <source>
        <dbReference type="Proteomes" id="UP000232453"/>
    </source>
</evidence>
<dbReference type="Pfam" id="PF01047">
    <property type="entry name" value="MarR"/>
    <property type="match status" value="1"/>
</dbReference>
<proteinExistence type="predicted"/>
<dbReference type="GO" id="GO:0003700">
    <property type="term" value="F:DNA-binding transcription factor activity"/>
    <property type="evidence" value="ECO:0007669"/>
    <property type="project" value="InterPro"/>
</dbReference>
<evidence type="ECO:0000313" key="5">
    <source>
        <dbReference type="EMBL" id="PKB29441.1"/>
    </source>
</evidence>
<dbReference type="Proteomes" id="UP000232453">
    <property type="component" value="Unassembled WGS sequence"/>
</dbReference>
<dbReference type="Gene3D" id="1.10.10.10">
    <property type="entry name" value="Winged helix-like DNA-binding domain superfamily/Winged helix DNA-binding domain"/>
    <property type="match status" value="1"/>
</dbReference>
<keyword evidence="3" id="KW-0804">Transcription</keyword>
<keyword evidence="1" id="KW-0805">Transcription regulation</keyword>
<dbReference type="InterPro" id="IPR036390">
    <property type="entry name" value="WH_DNA-bd_sf"/>
</dbReference>
<dbReference type="InterPro" id="IPR000835">
    <property type="entry name" value="HTH_MarR-typ"/>
</dbReference>
<dbReference type="SUPFAM" id="SSF46785">
    <property type="entry name" value="Winged helix' DNA-binding domain"/>
    <property type="match status" value="1"/>
</dbReference>